<organism evidence="2 3">
    <name type="scientific">Sneathiella litorea</name>
    <dbReference type="NCBI Taxonomy" id="2606216"/>
    <lineage>
        <taxon>Bacteria</taxon>
        <taxon>Pseudomonadati</taxon>
        <taxon>Pseudomonadota</taxon>
        <taxon>Alphaproteobacteria</taxon>
        <taxon>Sneathiellales</taxon>
        <taxon>Sneathiellaceae</taxon>
        <taxon>Sneathiella</taxon>
    </lineage>
</organism>
<evidence type="ECO:0008006" key="4">
    <source>
        <dbReference type="Google" id="ProtNLM"/>
    </source>
</evidence>
<dbReference type="Proteomes" id="UP000476030">
    <property type="component" value="Unassembled WGS sequence"/>
</dbReference>
<feature type="transmembrane region" description="Helical" evidence="1">
    <location>
        <begin position="124"/>
        <end position="141"/>
    </location>
</feature>
<keyword evidence="1" id="KW-0472">Membrane</keyword>
<gene>
    <name evidence="2" type="ORF">GQE98_12865</name>
</gene>
<evidence type="ECO:0000256" key="1">
    <source>
        <dbReference type="SAM" id="Phobius"/>
    </source>
</evidence>
<protein>
    <recommendedName>
        <fullName evidence="4">Tripartite tricarboxylate transporter TctB family protein</fullName>
    </recommendedName>
</protein>
<dbReference type="AlphaFoldDB" id="A0A6L8W8U9"/>
<feature type="transmembrane region" description="Helical" evidence="1">
    <location>
        <begin position="44"/>
        <end position="66"/>
    </location>
</feature>
<feature type="transmembrane region" description="Helical" evidence="1">
    <location>
        <begin position="12"/>
        <end position="32"/>
    </location>
</feature>
<keyword evidence="3" id="KW-1185">Reference proteome</keyword>
<accession>A0A6L8W8U9</accession>
<sequence length="146" mass="15648">MKPEESLQPTLQAFFELLIVGGLSLVTLFWIIPSQTEPSDNFGLSPSMVPTVCVVSIAMLAILQFFSSFLRTEKTDKRQQGLGIPSAIVASTIVGTILIDTVGLVTGGAVVAVLISIVIGERRIPNLVTIMVSAVFLLLFVEWSGL</sequence>
<dbReference type="EMBL" id="WTUW01000002">
    <property type="protein sequence ID" value="MZR31525.1"/>
    <property type="molecule type" value="Genomic_DNA"/>
</dbReference>
<name>A0A6L8W8U9_9PROT</name>
<evidence type="ECO:0000313" key="2">
    <source>
        <dbReference type="EMBL" id="MZR31525.1"/>
    </source>
</evidence>
<feature type="transmembrane region" description="Helical" evidence="1">
    <location>
        <begin position="87"/>
        <end position="118"/>
    </location>
</feature>
<keyword evidence="1" id="KW-1133">Transmembrane helix</keyword>
<comment type="caution">
    <text evidence="2">The sequence shown here is derived from an EMBL/GenBank/DDBJ whole genome shotgun (WGS) entry which is preliminary data.</text>
</comment>
<proteinExistence type="predicted"/>
<dbReference type="RefSeq" id="WP_161316025.1">
    <property type="nucleotide sequence ID" value="NZ_WTUW01000002.1"/>
</dbReference>
<evidence type="ECO:0000313" key="3">
    <source>
        <dbReference type="Proteomes" id="UP000476030"/>
    </source>
</evidence>
<reference evidence="2 3" key="1">
    <citation type="submission" date="2019-12" db="EMBL/GenBank/DDBJ databases">
        <title>Snethiella sp. nov. sp. isolated from sea sand.</title>
        <authorList>
            <person name="Kim J."/>
            <person name="Jeong S.E."/>
            <person name="Jung H.S."/>
            <person name="Jeon C.O."/>
        </authorList>
    </citation>
    <scope>NUCLEOTIDE SEQUENCE [LARGE SCALE GENOMIC DNA]</scope>
    <source>
        <strain evidence="2 3">DP05</strain>
    </source>
</reference>
<keyword evidence="1" id="KW-0812">Transmembrane</keyword>